<reference evidence="1" key="1">
    <citation type="submission" date="2020-05" db="EMBL/GenBank/DDBJ databases">
        <title>Mycena genomes resolve the evolution of fungal bioluminescence.</title>
        <authorList>
            <person name="Tsai I.J."/>
        </authorList>
    </citation>
    <scope>NUCLEOTIDE SEQUENCE</scope>
    <source>
        <strain evidence="1">171206Taipei</strain>
    </source>
</reference>
<dbReference type="Proteomes" id="UP000636479">
    <property type="component" value="Unassembled WGS sequence"/>
</dbReference>
<dbReference type="OrthoDB" id="10496816at2759"/>
<dbReference type="AlphaFoldDB" id="A0A8H6S3I5"/>
<gene>
    <name evidence="1" type="ORF">MIND_01229300</name>
</gene>
<evidence type="ECO:0000313" key="2">
    <source>
        <dbReference type="Proteomes" id="UP000636479"/>
    </source>
</evidence>
<dbReference type="RefSeq" id="XP_037214760.1">
    <property type="nucleotide sequence ID" value="XM_037368792.1"/>
</dbReference>
<dbReference type="GeneID" id="59351308"/>
<dbReference type="EMBL" id="JACAZF010000012">
    <property type="protein sequence ID" value="KAF7292033.1"/>
    <property type="molecule type" value="Genomic_DNA"/>
</dbReference>
<comment type="caution">
    <text evidence="1">The sequence shown here is derived from an EMBL/GenBank/DDBJ whole genome shotgun (WGS) entry which is preliminary data.</text>
</comment>
<accession>A0A8H6S3I5</accession>
<proteinExistence type="predicted"/>
<organism evidence="1 2">
    <name type="scientific">Mycena indigotica</name>
    <dbReference type="NCBI Taxonomy" id="2126181"/>
    <lineage>
        <taxon>Eukaryota</taxon>
        <taxon>Fungi</taxon>
        <taxon>Dikarya</taxon>
        <taxon>Basidiomycota</taxon>
        <taxon>Agaricomycotina</taxon>
        <taxon>Agaricomycetes</taxon>
        <taxon>Agaricomycetidae</taxon>
        <taxon>Agaricales</taxon>
        <taxon>Marasmiineae</taxon>
        <taxon>Mycenaceae</taxon>
        <taxon>Mycena</taxon>
    </lineage>
</organism>
<protein>
    <submittedName>
        <fullName evidence="1">Uncharacterized protein</fullName>
    </submittedName>
</protein>
<sequence>MSNTTMSPEVGRKAVMDELLASGFGTADYVAQFEEYMKVYDPRAVPVLLGVIANMVEIEKRNLPQLVHDSPPDGVELFYHDFPESDIRLLYHQMHSLTIPCPWQYYVRDSQSQPLQDKPIVEGYDPDEDEWHVVTVYVARPGDILRINGKYTIRLPFGPEEPNGVLRRLSSA</sequence>
<evidence type="ECO:0000313" key="1">
    <source>
        <dbReference type="EMBL" id="KAF7292033.1"/>
    </source>
</evidence>
<keyword evidence="2" id="KW-1185">Reference proteome</keyword>
<name>A0A8H6S3I5_9AGAR</name>